<evidence type="ECO:0008006" key="3">
    <source>
        <dbReference type="Google" id="ProtNLM"/>
    </source>
</evidence>
<protein>
    <recommendedName>
        <fullName evidence="3">Lipoprotein</fullName>
    </recommendedName>
</protein>
<dbReference type="Proteomes" id="UP001529085">
    <property type="component" value="Unassembled WGS sequence"/>
</dbReference>
<evidence type="ECO:0000313" key="2">
    <source>
        <dbReference type="Proteomes" id="UP001529085"/>
    </source>
</evidence>
<evidence type="ECO:0000313" key="1">
    <source>
        <dbReference type="EMBL" id="MDG4715188.1"/>
    </source>
</evidence>
<dbReference type="EMBL" id="JARSBN010000002">
    <property type="protein sequence ID" value="MDG4715188.1"/>
    <property type="molecule type" value="Genomic_DNA"/>
</dbReference>
<comment type="caution">
    <text evidence="1">The sequence shown here is derived from an EMBL/GenBank/DDBJ whole genome shotgun (WGS) entry which is preliminary data.</text>
</comment>
<gene>
    <name evidence="1" type="ORF">P7122_04845</name>
</gene>
<sequence length="167" mass="19862">MKLQHYLFVIFFFTLFAFSSCVENCLDHESMFRIRLELESSKSGLLTVKYNSKSGKNLVAKSEIVNTEGSQFVEFCLEEEPLDFKVYITESVEKVDLKVMSLLLENRNRQMFVEQEMFYLYFINSKDVQYNKKTNTYIFNPHKVDEENSYLGLRESLKKRLVKRLQL</sequence>
<proteinExistence type="predicted"/>
<accession>A0ABT6FZI7</accession>
<organism evidence="1 2">
    <name type="scientific">Winogradskyella marincola</name>
    <dbReference type="NCBI Taxonomy" id="3037795"/>
    <lineage>
        <taxon>Bacteria</taxon>
        <taxon>Pseudomonadati</taxon>
        <taxon>Bacteroidota</taxon>
        <taxon>Flavobacteriia</taxon>
        <taxon>Flavobacteriales</taxon>
        <taxon>Flavobacteriaceae</taxon>
        <taxon>Winogradskyella</taxon>
    </lineage>
</organism>
<reference evidence="1 2" key="1">
    <citation type="submission" date="2023-03" db="EMBL/GenBank/DDBJ databases">
        <title>Strain YYF002 represents a novel species in the genus Winogradskyella isolated from seawater.</title>
        <authorList>
            <person name="Fu Z.-Y."/>
        </authorList>
    </citation>
    <scope>NUCLEOTIDE SEQUENCE [LARGE SCALE GENOMIC DNA]</scope>
    <source>
        <strain evidence="1 2">YYF002</strain>
    </source>
</reference>
<dbReference type="PROSITE" id="PS51257">
    <property type="entry name" value="PROKAR_LIPOPROTEIN"/>
    <property type="match status" value="1"/>
</dbReference>
<dbReference type="RefSeq" id="WP_278004651.1">
    <property type="nucleotide sequence ID" value="NZ_JARSBN010000002.1"/>
</dbReference>
<keyword evidence="2" id="KW-1185">Reference proteome</keyword>
<name>A0ABT6FZI7_9FLAO</name>